<dbReference type="InterPro" id="IPR035644">
    <property type="entry name" value="MraZ_C"/>
</dbReference>
<dbReference type="PANTHER" id="PTHR34701">
    <property type="entry name" value="TRANSCRIPTIONAL REGULATOR MRAZ"/>
    <property type="match status" value="1"/>
</dbReference>
<dbReference type="PANTHER" id="PTHR34701:SF1">
    <property type="entry name" value="TRANSCRIPTIONAL REGULATOR MRAZ"/>
    <property type="match status" value="1"/>
</dbReference>
<dbReference type="EMBL" id="QOPE01000004">
    <property type="protein sequence ID" value="RCL42361.1"/>
    <property type="molecule type" value="Genomic_DNA"/>
</dbReference>
<keyword evidence="5 7" id="KW-0238">DNA-binding</keyword>
<dbReference type="GO" id="GO:0005737">
    <property type="term" value="C:cytoplasm"/>
    <property type="evidence" value="ECO:0007669"/>
    <property type="project" value="UniProtKB-UniRule"/>
</dbReference>
<keyword evidence="3" id="KW-0677">Repeat</keyword>
<organism evidence="9 10">
    <name type="scientific">SAR86 cluster bacterium</name>
    <dbReference type="NCBI Taxonomy" id="2030880"/>
    <lineage>
        <taxon>Bacteria</taxon>
        <taxon>Pseudomonadati</taxon>
        <taxon>Pseudomonadota</taxon>
        <taxon>Gammaproteobacteria</taxon>
        <taxon>SAR86 cluster</taxon>
    </lineage>
</organism>
<comment type="similarity">
    <text evidence="7">Belongs to the MraZ family.</text>
</comment>
<keyword evidence="6 7" id="KW-0804">Transcription</keyword>
<comment type="subcellular location">
    <subcellularLocation>
        <location evidence="7">Cytoplasm</location>
        <location evidence="7">Nucleoid</location>
    </subcellularLocation>
</comment>
<comment type="caution">
    <text evidence="9">The sequence shown here is derived from an EMBL/GenBank/DDBJ whole genome shotgun (WGS) entry which is preliminary data.</text>
</comment>
<accession>A0A368BYQ1</accession>
<evidence type="ECO:0000256" key="4">
    <source>
        <dbReference type="ARBA" id="ARBA00023015"/>
    </source>
</evidence>
<comment type="subunit">
    <text evidence="7">Forms oligomers.</text>
</comment>
<dbReference type="InterPro" id="IPR003444">
    <property type="entry name" value="MraZ"/>
</dbReference>
<dbReference type="CDD" id="cd16320">
    <property type="entry name" value="MraZ_N"/>
    <property type="match status" value="1"/>
</dbReference>
<dbReference type="InterPro" id="IPR035642">
    <property type="entry name" value="MraZ_N"/>
</dbReference>
<dbReference type="SUPFAM" id="SSF89447">
    <property type="entry name" value="AbrB/MazE/MraZ-like"/>
    <property type="match status" value="1"/>
</dbReference>
<dbReference type="GO" id="GO:0000976">
    <property type="term" value="F:transcription cis-regulatory region binding"/>
    <property type="evidence" value="ECO:0007669"/>
    <property type="project" value="TreeGrafter"/>
</dbReference>
<evidence type="ECO:0000313" key="9">
    <source>
        <dbReference type="EMBL" id="RCL42361.1"/>
    </source>
</evidence>
<evidence type="ECO:0000259" key="8">
    <source>
        <dbReference type="PROSITE" id="PS51740"/>
    </source>
</evidence>
<dbReference type="AlphaFoldDB" id="A0A368BYQ1"/>
<dbReference type="Gene3D" id="3.40.1550.20">
    <property type="entry name" value="Transcriptional regulator MraZ domain"/>
    <property type="match status" value="1"/>
</dbReference>
<dbReference type="InterPro" id="IPR038619">
    <property type="entry name" value="MraZ_sf"/>
</dbReference>
<evidence type="ECO:0000313" key="10">
    <source>
        <dbReference type="Proteomes" id="UP000253307"/>
    </source>
</evidence>
<dbReference type="GO" id="GO:0003700">
    <property type="term" value="F:DNA-binding transcription factor activity"/>
    <property type="evidence" value="ECO:0007669"/>
    <property type="project" value="UniProtKB-UniRule"/>
</dbReference>
<evidence type="ECO:0000256" key="6">
    <source>
        <dbReference type="ARBA" id="ARBA00023163"/>
    </source>
</evidence>
<dbReference type="CDD" id="cd16321">
    <property type="entry name" value="MraZ_C"/>
    <property type="match status" value="1"/>
</dbReference>
<protein>
    <recommendedName>
        <fullName evidence="1 7">Transcriptional regulator MraZ</fullName>
    </recommendedName>
</protein>
<reference evidence="9 10" key="1">
    <citation type="journal article" date="2018" name="Microbiome">
        <title>Fine metagenomic profile of the Mediterranean stratified and mixed water columns revealed by assembly and recruitment.</title>
        <authorList>
            <person name="Haro-Moreno J.M."/>
            <person name="Lopez-Perez M."/>
            <person name="De La Torre J.R."/>
            <person name="Picazo A."/>
            <person name="Camacho A."/>
            <person name="Rodriguez-Valera F."/>
        </authorList>
    </citation>
    <scope>NUCLEOTIDE SEQUENCE [LARGE SCALE GENOMIC DNA]</scope>
    <source>
        <strain evidence="9">MED-G82</strain>
    </source>
</reference>
<gene>
    <name evidence="7" type="primary">mraZ</name>
    <name evidence="9" type="ORF">DBW96_00820</name>
</gene>
<evidence type="ECO:0000256" key="7">
    <source>
        <dbReference type="HAMAP-Rule" id="MF_01008"/>
    </source>
</evidence>
<keyword evidence="4 7" id="KW-0805">Transcription regulation</keyword>
<evidence type="ECO:0000256" key="2">
    <source>
        <dbReference type="ARBA" id="ARBA00022490"/>
    </source>
</evidence>
<dbReference type="InterPro" id="IPR020603">
    <property type="entry name" value="MraZ_dom"/>
</dbReference>
<name>A0A368BYQ1_9GAMM</name>
<proteinExistence type="inferred from homology"/>
<dbReference type="PROSITE" id="PS51740">
    <property type="entry name" value="SPOVT_ABRB"/>
    <property type="match status" value="1"/>
</dbReference>
<dbReference type="GO" id="GO:0009295">
    <property type="term" value="C:nucleoid"/>
    <property type="evidence" value="ECO:0007669"/>
    <property type="project" value="UniProtKB-SubCell"/>
</dbReference>
<dbReference type="GO" id="GO:2000143">
    <property type="term" value="P:negative regulation of DNA-templated transcription initiation"/>
    <property type="evidence" value="ECO:0007669"/>
    <property type="project" value="TreeGrafter"/>
</dbReference>
<dbReference type="Proteomes" id="UP000253307">
    <property type="component" value="Unassembled WGS sequence"/>
</dbReference>
<dbReference type="InterPro" id="IPR007159">
    <property type="entry name" value="SpoVT-AbrB_dom"/>
</dbReference>
<evidence type="ECO:0000256" key="5">
    <source>
        <dbReference type="ARBA" id="ARBA00023125"/>
    </source>
</evidence>
<dbReference type="Pfam" id="PF02381">
    <property type="entry name" value="MraZ"/>
    <property type="match status" value="2"/>
</dbReference>
<evidence type="ECO:0000256" key="1">
    <source>
        <dbReference type="ARBA" id="ARBA00013860"/>
    </source>
</evidence>
<evidence type="ECO:0000256" key="3">
    <source>
        <dbReference type="ARBA" id="ARBA00022737"/>
    </source>
</evidence>
<keyword evidence="2 7" id="KW-0963">Cytoplasm</keyword>
<feature type="domain" description="SpoVT-AbrB" evidence="8">
    <location>
        <begin position="4"/>
        <end position="51"/>
    </location>
</feature>
<dbReference type="HAMAP" id="MF_01008">
    <property type="entry name" value="MraZ"/>
    <property type="match status" value="1"/>
</dbReference>
<dbReference type="InterPro" id="IPR037914">
    <property type="entry name" value="SpoVT-AbrB_sf"/>
</dbReference>
<sequence>MFGFNSITIDPKGRIAIPAKYRDSLFELDTNKIVVTQDPQYPALKIYPQGVWNDISSRLQSLQSLDPIVRKLQWTILGNASVQDFNAQSRMLLMIPSELRTHAEIEIKEKIALVGMGDKFELWSQANWEARQQGGPLSTEILEVVLPETVKNMSF</sequence>